<evidence type="ECO:0000313" key="2">
    <source>
        <dbReference type="EMBL" id="CAA9381344.1"/>
    </source>
</evidence>
<feature type="region of interest" description="Disordered" evidence="1">
    <location>
        <begin position="20"/>
        <end position="68"/>
    </location>
</feature>
<protein>
    <submittedName>
        <fullName evidence="2">Uncharacterized protein</fullName>
    </submittedName>
</protein>
<feature type="non-terminal residue" evidence="2">
    <location>
        <position position="232"/>
    </location>
</feature>
<feature type="compositionally biased region" description="Low complexity" evidence="1">
    <location>
        <begin position="218"/>
        <end position="232"/>
    </location>
</feature>
<gene>
    <name evidence="2" type="ORF">AVDCRST_MAG89-5421</name>
</gene>
<name>A0A6J4N9J9_9BACT</name>
<feature type="compositionally biased region" description="Basic and acidic residues" evidence="1">
    <location>
        <begin position="167"/>
        <end position="181"/>
    </location>
</feature>
<dbReference type="EMBL" id="CADCTV010001135">
    <property type="protein sequence ID" value="CAA9381344.1"/>
    <property type="molecule type" value="Genomic_DNA"/>
</dbReference>
<organism evidence="2">
    <name type="scientific">uncultured Gemmatimonadota bacterium</name>
    <dbReference type="NCBI Taxonomy" id="203437"/>
    <lineage>
        <taxon>Bacteria</taxon>
        <taxon>Pseudomonadati</taxon>
        <taxon>Gemmatimonadota</taxon>
        <taxon>environmental samples</taxon>
    </lineage>
</organism>
<proteinExistence type="predicted"/>
<evidence type="ECO:0000256" key="1">
    <source>
        <dbReference type="SAM" id="MobiDB-lite"/>
    </source>
</evidence>
<feature type="compositionally biased region" description="Basic and acidic residues" evidence="1">
    <location>
        <begin position="112"/>
        <end position="145"/>
    </location>
</feature>
<dbReference type="AlphaFoldDB" id="A0A6J4N9J9"/>
<reference evidence="2" key="1">
    <citation type="submission" date="2020-02" db="EMBL/GenBank/DDBJ databases">
        <authorList>
            <person name="Meier V. D."/>
        </authorList>
    </citation>
    <scope>NUCLEOTIDE SEQUENCE</scope>
    <source>
        <strain evidence="2">AVDCRST_MAG89</strain>
    </source>
</reference>
<feature type="compositionally biased region" description="Basic and acidic residues" evidence="1">
    <location>
        <begin position="193"/>
        <end position="217"/>
    </location>
</feature>
<feature type="region of interest" description="Disordered" evidence="1">
    <location>
        <begin position="111"/>
        <end position="232"/>
    </location>
</feature>
<feature type="non-terminal residue" evidence="2">
    <location>
        <position position="1"/>
    </location>
</feature>
<accession>A0A6J4N9J9</accession>
<sequence length="232" mass="24096">EPGRYHGLRLSQRGGWFLRVPGGAGARHPAPPPAAGGAAPRLRHPVGDGVRLQREHGGGLPAGHPGHHGVAARGAGDGDAALRLLSLPAGHHHPREPRARHRALAPAALHARRADVDGAGRGQRADDDPRVRRGPAHRGDGDHLARLARRRAASPVVHVRRGGWIPGRDHHAGCAERERGGGRPPEALPAPHDGADRRAGGGERAADPRDVDARRCADLPAAAGARPDGAAV</sequence>